<dbReference type="SUPFAM" id="SSF54427">
    <property type="entry name" value="NTF2-like"/>
    <property type="match status" value="1"/>
</dbReference>
<keyword evidence="1" id="KW-0732">Signal</keyword>
<reference evidence="3 4" key="1">
    <citation type="submission" date="2021-03" db="EMBL/GenBank/DDBJ databases">
        <title>Sequencing the genomes of 1000 actinobacteria strains.</title>
        <authorList>
            <person name="Klenk H.-P."/>
        </authorList>
    </citation>
    <scope>NUCLEOTIDE SEQUENCE [LARGE SCALE GENOMIC DNA]</scope>
    <source>
        <strain evidence="3 4">DSM 44580</strain>
    </source>
</reference>
<feature type="domain" description="SnoaL-like" evidence="2">
    <location>
        <begin position="30"/>
        <end position="152"/>
    </location>
</feature>
<keyword evidence="4" id="KW-1185">Reference proteome</keyword>
<sequence length="168" mass="18414">MNNHTVLAALLAGTLVLTALPASSAEDNTTADIEAIHQLKARYCRLLDTKQWAAWREVFAEDLVSDTSEAGGKVIEGADAFVAFVRQHLGQPSQVSTHQVFMPEIQLTSPTTAKGIWAMEDLVDFTPVLGVHGFGHYHETYVKTGGQWRIKSSKLTRLRQRLATPVGS</sequence>
<proteinExistence type="predicted"/>
<feature type="signal peptide" evidence="1">
    <location>
        <begin position="1"/>
        <end position="24"/>
    </location>
</feature>
<dbReference type="EMBL" id="JAGIOO010000001">
    <property type="protein sequence ID" value="MBP2478620.1"/>
    <property type="molecule type" value="Genomic_DNA"/>
</dbReference>
<dbReference type="Proteomes" id="UP001519363">
    <property type="component" value="Unassembled WGS sequence"/>
</dbReference>
<dbReference type="Pfam" id="PF13577">
    <property type="entry name" value="SnoaL_4"/>
    <property type="match status" value="1"/>
</dbReference>
<evidence type="ECO:0000313" key="4">
    <source>
        <dbReference type="Proteomes" id="UP001519363"/>
    </source>
</evidence>
<evidence type="ECO:0000313" key="3">
    <source>
        <dbReference type="EMBL" id="MBP2478620.1"/>
    </source>
</evidence>
<dbReference type="RefSeq" id="WP_086789042.1">
    <property type="nucleotide sequence ID" value="NZ_JAGIOO010000001.1"/>
</dbReference>
<name>A0ABS5APX1_9PSEU</name>
<feature type="chain" id="PRO_5046817758" description="SnoaL-like domain-containing protein" evidence="1">
    <location>
        <begin position="25"/>
        <end position="168"/>
    </location>
</feature>
<evidence type="ECO:0000259" key="2">
    <source>
        <dbReference type="Pfam" id="PF13577"/>
    </source>
</evidence>
<accession>A0ABS5APX1</accession>
<dbReference type="InterPro" id="IPR037401">
    <property type="entry name" value="SnoaL-like"/>
</dbReference>
<dbReference type="InterPro" id="IPR032710">
    <property type="entry name" value="NTF2-like_dom_sf"/>
</dbReference>
<dbReference type="Gene3D" id="3.10.450.50">
    <property type="match status" value="1"/>
</dbReference>
<comment type="caution">
    <text evidence="3">The sequence shown here is derived from an EMBL/GenBank/DDBJ whole genome shotgun (WGS) entry which is preliminary data.</text>
</comment>
<organism evidence="3 4">
    <name type="scientific">Crossiella equi</name>
    <dbReference type="NCBI Taxonomy" id="130796"/>
    <lineage>
        <taxon>Bacteria</taxon>
        <taxon>Bacillati</taxon>
        <taxon>Actinomycetota</taxon>
        <taxon>Actinomycetes</taxon>
        <taxon>Pseudonocardiales</taxon>
        <taxon>Pseudonocardiaceae</taxon>
        <taxon>Crossiella</taxon>
    </lineage>
</organism>
<protein>
    <recommendedName>
        <fullName evidence="2">SnoaL-like domain-containing protein</fullName>
    </recommendedName>
</protein>
<gene>
    <name evidence="3" type="ORF">JOF53_007492</name>
</gene>
<evidence type="ECO:0000256" key="1">
    <source>
        <dbReference type="SAM" id="SignalP"/>
    </source>
</evidence>